<dbReference type="InterPro" id="IPR036390">
    <property type="entry name" value="WH_DNA-bd_sf"/>
</dbReference>
<feature type="region of interest" description="Disordered" evidence="7">
    <location>
        <begin position="190"/>
        <end position="227"/>
    </location>
</feature>
<reference evidence="11" key="1">
    <citation type="submission" date="2017-02" db="UniProtKB">
        <authorList>
            <consortium name="WormBaseParasite"/>
        </authorList>
    </citation>
    <scope>IDENTIFICATION</scope>
</reference>
<evidence type="ECO:0000313" key="10">
    <source>
        <dbReference type="Proteomes" id="UP000282613"/>
    </source>
</evidence>
<dbReference type="OrthoDB" id="5402974at2759"/>
<evidence type="ECO:0000256" key="5">
    <source>
        <dbReference type="ARBA" id="ARBA00023242"/>
    </source>
</evidence>
<dbReference type="FunFam" id="1.10.10.10:FF:000016">
    <property type="entry name" value="Forkhead box protein I1"/>
    <property type="match status" value="1"/>
</dbReference>
<dbReference type="InterPro" id="IPR018122">
    <property type="entry name" value="TF_fork_head_CS_1"/>
</dbReference>
<evidence type="ECO:0000313" key="9">
    <source>
        <dbReference type="EMBL" id="VDK33068.1"/>
    </source>
</evidence>
<dbReference type="GO" id="GO:0030154">
    <property type="term" value="P:cell differentiation"/>
    <property type="evidence" value="ECO:0007669"/>
    <property type="project" value="TreeGrafter"/>
</dbReference>
<dbReference type="GO" id="GO:0000981">
    <property type="term" value="F:DNA-binding transcription factor activity, RNA polymerase II-specific"/>
    <property type="evidence" value="ECO:0007669"/>
    <property type="project" value="TreeGrafter"/>
</dbReference>
<dbReference type="SUPFAM" id="SSF46785">
    <property type="entry name" value="Winged helix' DNA-binding domain"/>
    <property type="match status" value="1"/>
</dbReference>
<keyword evidence="10" id="KW-1185">Reference proteome</keyword>
<dbReference type="InterPro" id="IPR036388">
    <property type="entry name" value="WH-like_DNA-bd_sf"/>
</dbReference>
<dbReference type="InterPro" id="IPR050211">
    <property type="entry name" value="FOX_domain-containing"/>
</dbReference>
<keyword evidence="3 6" id="KW-0238">DNA-binding</keyword>
<dbReference type="PRINTS" id="PR00053">
    <property type="entry name" value="FORKHEAD"/>
</dbReference>
<dbReference type="GO" id="GO:0000978">
    <property type="term" value="F:RNA polymerase II cis-regulatory region sequence-specific DNA binding"/>
    <property type="evidence" value="ECO:0007669"/>
    <property type="project" value="TreeGrafter"/>
</dbReference>
<feature type="domain" description="Fork-head" evidence="8">
    <location>
        <begin position="94"/>
        <end position="188"/>
    </location>
</feature>
<dbReference type="PROSITE" id="PS00657">
    <property type="entry name" value="FORK_HEAD_1"/>
    <property type="match status" value="1"/>
</dbReference>
<evidence type="ECO:0000256" key="2">
    <source>
        <dbReference type="ARBA" id="ARBA00023015"/>
    </source>
</evidence>
<name>A0A0R3W2X9_TAEAS</name>
<dbReference type="InterPro" id="IPR030456">
    <property type="entry name" value="TF_fork_head_CS_2"/>
</dbReference>
<dbReference type="EMBL" id="UYRS01018334">
    <property type="protein sequence ID" value="VDK33068.1"/>
    <property type="molecule type" value="Genomic_DNA"/>
</dbReference>
<dbReference type="InterPro" id="IPR001766">
    <property type="entry name" value="Fork_head_dom"/>
</dbReference>
<evidence type="ECO:0000256" key="1">
    <source>
        <dbReference type="ARBA" id="ARBA00004123"/>
    </source>
</evidence>
<evidence type="ECO:0000256" key="6">
    <source>
        <dbReference type="PROSITE-ProRule" id="PRU00089"/>
    </source>
</evidence>
<accession>A0A0R3W2X9</accession>
<dbReference type="Pfam" id="PF00250">
    <property type="entry name" value="Forkhead"/>
    <property type="match status" value="1"/>
</dbReference>
<sequence>MANLPVLSFGGTQSPADVINFQYQLMKVISGLPPPFLSSLPPQLPPTQLALPLPPPPVSRSATLSPTQPWASQSFPSSHSAGRSPDRVYAHTAKPPYSYIALIAMAISNSPKGRLTLSEICAFISSRFPYYRERYPSWQNSIRHNLSLNDCFVKVPRGTEGSGKGNYWTLDPESKNMFEDGSFLRRRKRYKRATPREAHPPSPRKFPREELGDSQYSGQSTRGVFSIDCIMRSPEKG</sequence>
<dbReference type="PANTHER" id="PTHR11829">
    <property type="entry name" value="FORKHEAD BOX PROTEIN"/>
    <property type="match status" value="1"/>
</dbReference>
<comment type="subcellular location">
    <subcellularLocation>
        <location evidence="1 6">Nucleus</location>
    </subcellularLocation>
</comment>
<organism evidence="11">
    <name type="scientific">Taenia asiatica</name>
    <name type="common">Asian tapeworm</name>
    <dbReference type="NCBI Taxonomy" id="60517"/>
    <lineage>
        <taxon>Eukaryota</taxon>
        <taxon>Metazoa</taxon>
        <taxon>Spiralia</taxon>
        <taxon>Lophotrochozoa</taxon>
        <taxon>Platyhelminthes</taxon>
        <taxon>Cestoda</taxon>
        <taxon>Eucestoda</taxon>
        <taxon>Cyclophyllidea</taxon>
        <taxon>Taeniidae</taxon>
        <taxon>Taenia</taxon>
    </lineage>
</organism>
<dbReference type="WBParaSite" id="TASK_0000422001-mRNA-1">
    <property type="protein sequence ID" value="TASK_0000422001-mRNA-1"/>
    <property type="gene ID" value="TASK_0000422001"/>
</dbReference>
<dbReference type="AlphaFoldDB" id="A0A0R3W2X9"/>
<feature type="DNA-binding region" description="Fork-head" evidence="6">
    <location>
        <begin position="94"/>
        <end position="188"/>
    </location>
</feature>
<dbReference type="Proteomes" id="UP000282613">
    <property type="component" value="Unassembled WGS sequence"/>
</dbReference>
<dbReference type="STRING" id="60517.A0A0R3W2X9"/>
<dbReference type="PANTHER" id="PTHR11829:SF402">
    <property type="entry name" value="FORK HEAD DOMAIN-CONTAINING PROTEIN FD3-RELATED"/>
    <property type="match status" value="1"/>
</dbReference>
<keyword evidence="4" id="KW-0804">Transcription</keyword>
<evidence type="ECO:0000256" key="4">
    <source>
        <dbReference type="ARBA" id="ARBA00023163"/>
    </source>
</evidence>
<feature type="compositionally biased region" description="Polar residues" evidence="7">
    <location>
        <begin position="60"/>
        <end position="81"/>
    </location>
</feature>
<proteinExistence type="predicted"/>
<feature type="region of interest" description="Disordered" evidence="7">
    <location>
        <begin position="48"/>
        <end position="87"/>
    </location>
</feature>
<reference evidence="9 10" key="2">
    <citation type="submission" date="2018-11" db="EMBL/GenBank/DDBJ databases">
        <authorList>
            <consortium name="Pathogen Informatics"/>
        </authorList>
    </citation>
    <scope>NUCLEOTIDE SEQUENCE [LARGE SCALE GENOMIC DNA]</scope>
</reference>
<dbReference type="GO" id="GO:0005634">
    <property type="term" value="C:nucleus"/>
    <property type="evidence" value="ECO:0007669"/>
    <property type="project" value="UniProtKB-SubCell"/>
</dbReference>
<evidence type="ECO:0000256" key="3">
    <source>
        <dbReference type="ARBA" id="ARBA00023125"/>
    </source>
</evidence>
<dbReference type="PROSITE" id="PS50039">
    <property type="entry name" value="FORK_HEAD_3"/>
    <property type="match status" value="1"/>
</dbReference>
<evidence type="ECO:0000259" key="8">
    <source>
        <dbReference type="PROSITE" id="PS50039"/>
    </source>
</evidence>
<dbReference type="Gene3D" id="1.10.10.10">
    <property type="entry name" value="Winged helix-like DNA-binding domain superfamily/Winged helix DNA-binding domain"/>
    <property type="match status" value="1"/>
</dbReference>
<protein>
    <submittedName>
        <fullName evidence="11">Fork-head domain-containing protein</fullName>
    </submittedName>
</protein>
<keyword evidence="2" id="KW-0805">Transcription regulation</keyword>
<evidence type="ECO:0000313" key="11">
    <source>
        <dbReference type="WBParaSite" id="TASK_0000422001-mRNA-1"/>
    </source>
</evidence>
<keyword evidence="5 6" id="KW-0539">Nucleus</keyword>
<gene>
    <name evidence="9" type="ORF">TASK_LOCUS4221</name>
</gene>
<feature type="compositionally biased region" description="Polar residues" evidence="7">
    <location>
        <begin position="214"/>
        <end position="223"/>
    </location>
</feature>
<dbReference type="SMART" id="SM00339">
    <property type="entry name" value="FH"/>
    <property type="match status" value="1"/>
</dbReference>
<dbReference type="GO" id="GO:0009653">
    <property type="term" value="P:anatomical structure morphogenesis"/>
    <property type="evidence" value="ECO:0007669"/>
    <property type="project" value="TreeGrafter"/>
</dbReference>
<evidence type="ECO:0000256" key="7">
    <source>
        <dbReference type="SAM" id="MobiDB-lite"/>
    </source>
</evidence>
<dbReference type="PROSITE" id="PS00658">
    <property type="entry name" value="FORK_HEAD_2"/>
    <property type="match status" value="1"/>
</dbReference>